<dbReference type="CDD" id="cd15034">
    <property type="entry name" value="7tmF_FZD1_2_7-like"/>
    <property type="match status" value="1"/>
</dbReference>
<dbReference type="SUPFAM" id="SSF63501">
    <property type="entry name" value="Frizzled cysteine-rich domain"/>
    <property type="match status" value="1"/>
</dbReference>
<evidence type="ECO:0000256" key="8">
    <source>
        <dbReference type="ARBA" id="ARBA00023170"/>
    </source>
</evidence>
<dbReference type="EMBL" id="CAAE01014700">
    <property type="protein sequence ID" value="CAG02812.1"/>
    <property type="molecule type" value="Genomic_DNA"/>
</dbReference>
<protein>
    <submittedName>
        <fullName evidence="14">(spotted green pufferfish) hypothetical protein</fullName>
    </submittedName>
</protein>
<evidence type="ECO:0000256" key="2">
    <source>
        <dbReference type="ARBA" id="ARBA00008077"/>
    </source>
</evidence>
<feature type="transmembrane region" description="Helical" evidence="10">
    <location>
        <begin position="225"/>
        <end position="250"/>
    </location>
</feature>
<dbReference type="PANTHER" id="PTHR11309:SF34">
    <property type="entry name" value="FRIZZLED-2"/>
    <property type="match status" value="1"/>
</dbReference>
<dbReference type="GO" id="GO:0042813">
    <property type="term" value="F:Wnt receptor activity"/>
    <property type="evidence" value="ECO:0007669"/>
    <property type="project" value="TreeGrafter"/>
</dbReference>
<keyword evidence="8" id="KW-0675">Receptor</keyword>
<keyword evidence="11" id="KW-0732">Signal</keyword>
<dbReference type="CDD" id="cd07458">
    <property type="entry name" value="CRD_FZ1_like"/>
    <property type="match status" value="1"/>
</dbReference>
<comment type="similarity">
    <text evidence="2">Belongs to the G-protein coupled receptor Fz/Smo family.</text>
</comment>
<dbReference type="Pfam" id="PF01534">
    <property type="entry name" value="Frizzled"/>
    <property type="match status" value="1"/>
</dbReference>
<name>Q4S970_TETNG</name>
<evidence type="ECO:0000256" key="3">
    <source>
        <dbReference type="ARBA" id="ARBA00022473"/>
    </source>
</evidence>
<sequence>MTFCKTWIVAFLLPLLVTAQYHGDNGIVVPDHGFCQQITIPLCTDIAYNQTIMPNLVGHYNQEDAGLEVHQFYPLVKVQCSPELKFFLCSMYAPVCTVLEKAIPPCRSICERAKQGCEALMNKFGFQWPERLRCENFPVQGDEQICVGQNDSTAATVPPILPGRGTERFRYPERPIIFLSGCYTMVSIAYIAGYFLGDTVVCNDSFSPENYKTLVQGTKKEGCTILFMMLYFFSMASSIWWVILSLTWFLAAGMKWGHEAIEANSQYFHLAAWAVPAVKTISILPWARSKVTCSAALSNLDPLRGFVLAPLFIYLFIGTSFLLAGFVSLFRIRTIMKHDGTKTEKLERLMVRIGVFSVLYTVPATIVIACFFYEQAFRTHWERSWFSQNCRAFAIPCPTHTGTRTTPDFTVYMIKYLMTLIVGITSGFWIWSGKTLHSWHKFYTRLTYGKHGETTV</sequence>
<organism evidence="14">
    <name type="scientific">Tetraodon nigroviridis</name>
    <name type="common">Spotted green pufferfish</name>
    <name type="synonym">Chelonodon nigroviridis</name>
    <dbReference type="NCBI Taxonomy" id="99883"/>
    <lineage>
        <taxon>Eukaryota</taxon>
        <taxon>Metazoa</taxon>
        <taxon>Chordata</taxon>
        <taxon>Craniata</taxon>
        <taxon>Vertebrata</taxon>
        <taxon>Euteleostomi</taxon>
        <taxon>Actinopterygii</taxon>
        <taxon>Neopterygii</taxon>
        <taxon>Teleostei</taxon>
        <taxon>Neoteleostei</taxon>
        <taxon>Acanthomorphata</taxon>
        <taxon>Eupercaria</taxon>
        <taxon>Tetraodontiformes</taxon>
        <taxon>Tetradontoidea</taxon>
        <taxon>Tetraodontidae</taxon>
        <taxon>Tetraodon</taxon>
    </lineage>
</organism>
<evidence type="ECO:0000259" key="13">
    <source>
        <dbReference type="PROSITE" id="PS50261"/>
    </source>
</evidence>
<dbReference type="GO" id="GO:0017147">
    <property type="term" value="F:Wnt-protein binding"/>
    <property type="evidence" value="ECO:0007669"/>
    <property type="project" value="TreeGrafter"/>
</dbReference>
<comment type="caution">
    <text evidence="9">Lacks conserved residue(s) required for the propagation of feature annotation.</text>
</comment>
<dbReference type="InterPro" id="IPR000539">
    <property type="entry name" value="Frizzled/Smoothened_7TM"/>
</dbReference>
<evidence type="ECO:0000259" key="12">
    <source>
        <dbReference type="PROSITE" id="PS50038"/>
    </source>
</evidence>
<dbReference type="PROSITE" id="PS50038">
    <property type="entry name" value="FZ"/>
    <property type="match status" value="1"/>
</dbReference>
<dbReference type="GO" id="GO:0060070">
    <property type="term" value="P:canonical Wnt signaling pathway"/>
    <property type="evidence" value="ECO:0007669"/>
    <property type="project" value="TreeGrafter"/>
</dbReference>
<dbReference type="InterPro" id="IPR036790">
    <property type="entry name" value="Frizzled_dom_sf"/>
</dbReference>
<evidence type="ECO:0000256" key="7">
    <source>
        <dbReference type="ARBA" id="ARBA00023157"/>
    </source>
</evidence>
<dbReference type="AlphaFoldDB" id="Q4S970"/>
<dbReference type="InterPro" id="IPR020067">
    <property type="entry name" value="Frizzled_dom"/>
</dbReference>
<accession>Q4S970</accession>
<evidence type="ECO:0000256" key="11">
    <source>
        <dbReference type="SAM" id="SignalP"/>
    </source>
</evidence>
<dbReference type="GO" id="GO:0005886">
    <property type="term" value="C:plasma membrane"/>
    <property type="evidence" value="ECO:0007669"/>
    <property type="project" value="TreeGrafter"/>
</dbReference>
<proteinExistence type="inferred from homology"/>
<dbReference type="InterPro" id="IPR015526">
    <property type="entry name" value="Frizzled/SFRP"/>
</dbReference>
<evidence type="ECO:0000256" key="4">
    <source>
        <dbReference type="ARBA" id="ARBA00022692"/>
    </source>
</evidence>
<feature type="disulfide bond" evidence="9">
    <location>
        <begin position="43"/>
        <end position="89"/>
    </location>
</feature>
<comment type="subcellular location">
    <subcellularLocation>
        <location evidence="1">Membrane</location>
        <topology evidence="1">Multi-pass membrane protein</topology>
    </subcellularLocation>
</comment>
<evidence type="ECO:0000256" key="5">
    <source>
        <dbReference type="ARBA" id="ARBA00022989"/>
    </source>
</evidence>
<evidence type="ECO:0000256" key="1">
    <source>
        <dbReference type="ARBA" id="ARBA00004141"/>
    </source>
</evidence>
<reference evidence="14" key="2">
    <citation type="submission" date="2004-02" db="EMBL/GenBank/DDBJ databases">
        <authorList>
            <consortium name="Genoscope"/>
            <consortium name="Whitehead Institute Centre for Genome Research"/>
        </authorList>
    </citation>
    <scope>NUCLEOTIDE SEQUENCE</scope>
</reference>
<dbReference type="KEGG" id="tng:GSTEN00022033G001"/>
<feature type="transmembrane region" description="Helical" evidence="10">
    <location>
        <begin position="176"/>
        <end position="196"/>
    </location>
</feature>
<dbReference type="OrthoDB" id="10053709at2759"/>
<feature type="domain" description="FZ" evidence="12">
    <location>
        <begin position="30"/>
        <end position="149"/>
    </location>
</feature>
<feature type="disulfide bond" evidence="9">
    <location>
        <begin position="35"/>
        <end position="96"/>
    </location>
</feature>
<dbReference type="Gene3D" id="1.20.1070.10">
    <property type="entry name" value="Rhodopsin 7-helix transmembrane proteins"/>
    <property type="match status" value="1"/>
</dbReference>
<dbReference type="FunFam" id="1.10.2000.10:FF:000003">
    <property type="entry name" value="Frizzled class receptor 2"/>
    <property type="match status" value="1"/>
</dbReference>
<dbReference type="SMART" id="SM00063">
    <property type="entry name" value="FRI"/>
    <property type="match status" value="1"/>
</dbReference>
<evidence type="ECO:0000313" key="14">
    <source>
        <dbReference type="EMBL" id="CAG02812.1"/>
    </source>
</evidence>
<feature type="disulfide bond" evidence="9">
    <location>
        <begin position="110"/>
        <end position="134"/>
    </location>
</feature>
<feature type="chain" id="PRO_5004243441" evidence="11">
    <location>
        <begin position="20"/>
        <end position="456"/>
    </location>
</feature>
<evidence type="ECO:0000256" key="6">
    <source>
        <dbReference type="ARBA" id="ARBA00023136"/>
    </source>
</evidence>
<feature type="domain" description="G-protein coupled receptors family 2 profile 2" evidence="13">
    <location>
        <begin position="168"/>
        <end position="438"/>
    </location>
</feature>
<dbReference type="SMART" id="SM01330">
    <property type="entry name" value="Frizzled"/>
    <property type="match status" value="1"/>
</dbReference>
<comment type="caution">
    <text evidence="14">The sequence shown here is derived from an EMBL/GenBank/DDBJ whole genome shotgun (WGS) entry which is preliminary data.</text>
</comment>
<keyword evidence="3" id="KW-0217">Developmental protein</keyword>
<feature type="signal peptide" evidence="11">
    <location>
        <begin position="1"/>
        <end position="19"/>
    </location>
</feature>
<dbReference type="Pfam" id="PF01392">
    <property type="entry name" value="Fz"/>
    <property type="match status" value="1"/>
</dbReference>
<dbReference type="Gene3D" id="1.10.2000.10">
    <property type="entry name" value="Frizzled cysteine-rich domain"/>
    <property type="match status" value="1"/>
</dbReference>
<evidence type="ECO:0000256" key="10">
    <source>
        <dbReference type="SAM" id="Phobius"/>
    </source>
</evidence>
<dbReference type="PANTHER" id="PTHR11309">
    <property type="entry name" value="FRIZZLED"/>
    <property type="match status" value="1"/>
</dbReference>
<feature type="transmembrane region" description="Helical" evidence="10">
    <location>
        <begin position="409"/>
        <end position="431"/>
    </location>
</feature>
<dbReference type="PROSITE" id="PS50261">
    <property type="entry name" value="G_PROTEIN_RECEP_F2_4"/>
    <property type="match status" value="1"/>
</dbReference>
<evidence type="ECO:0000256" key="9">
    <source>
        <dbReference type="PROSITE-ProRule" id="PRU00090"/>
    </source>
</evidence>
<gene>
    <name evidence="14" type="ORF">GSTENG00022033001</name>
</gene>
<dbReference type="GO" id="GO:0035567">
    <property type="term" value="P:non-canonical Wnt signaling pathway"/>
    <property type="evidence" value="ECO:0007669"/>
    <property type="project" value="TreeGrafter"/>
</dbReference>
<feature type="transmembrane region" description="Helical" evidence="10">
    <location>
        <begin position="307"/>
        <end position="332"/>
    </location>
</feature>
<keyword evidence="6 10" id="KW-0472">Membrane</keyword>
<feature type="transmembrane region" description="Helical" evidence="10">
    <location>
        <begin position="353"/>
        <end position="374"/>
    </location>
</feature>
<keyword evidence="5 10" id="KW-1133">Transmembrane helix</keyword>
<keyword evidence="4 10" id="KW-0812">Transmembrane</keyword>
<reference evidence="14" key="1">
    <citation type="journal article" date="2004" name="Nature">
        <title>Genome duplication in the teleost fish Tetraodon nigroviridis reveals the early vertebrate proto-karyotype.</title>
        <authorList>
            <person name="Jaillon O."/>
            <person name="Aury J.-M."/>
            <person name="Brunet F."/>
            <person name="Petit J.-L."/>
            <person name="Stange-Thomann N."/>
            <person name="Mauceli E."/>
            <person name="Bouneau L."/>
            <person name="Fischer C."/>
            <person name="Ozouf-Costaz C."/>
            <person name="Bernot A."/>
            <person name="Nicaud S."/>
            <person name="Jaffe D."/>
            <person name="Fisher S."/>
            <person name="Lutfalla G."/>
            <person name="Dossat C."/>
            <person name="Segurens B."/>
            <person name="Dasilva C."/>
            <person name="Salanoubat M."/>
            <person name="Levy M."/>
            <person name="Boudet N."/>
            <person name="Castellano S."/>
            <person name="Anthouard V."/>
            <person name="Jubin C."/>
            <person name="Castelli V."/>
            <person name="Katinka M."/>
            <person name="Vacherie B."/>
            <person name="Biemont C."/>
            <person name="Skalli Z."/>
            <person name="Cattolico L."/>
            <person name="Poulain J."/>
            <person name="De Berardinis V."/>
            <person name="Cruaud C."/>
            <person name="Duprat S."/>
            <person name="Brottier P."/>
            <person name="Coutanceau J.-P."/>
            <person name="Gouzy J."/>
            <person name="Parra G."/>
            <person name="Lardier G."/>
            <person name="Chapple C."/>
            <person name="McKernan K.J."/>
            <person name="McEwan P."/>
            <person name="Bosak S."/>
            <person name="Kellis M."/>
            <person name="Volff J.-N."/>
            <person name="Guigo R."/>
            <person name="Zody M.C."/>
            <person name="Mesirov J."/>
            <person name="Lindblad-Toh K."/>
            <person name="Birren B."/>
            <person name="Nusbaum C."/>
            <person name="Kahn D."/>
            <person name="Robinson-Rechavi M."/>
            <person name="Laudet V."/>
            <person name="Schachter V."/>
            <person name="Quetier F."/>
            <person name="Saurin W."/>
            <person name="Scarpelli C."/>
            <person name="Wincker P."/>
            <person name="Lander E.S."/>
            <person name="Weissenbach J."/>
            <person name="Roest Crollius H."/>
        </authorList>
    </citation>
    <scope>NUCLEOTIDE SEQUENCE [LARGE SCALE GENOMIC DNA]</scope>
</reference>
<keyword evidence="7 9" id="KW-1015">Disulfide bond</keyword>
<dbReference type="PRINTS" id="PR00489">
    <property type="entry name" value="FRIZZLED"/>
</dbReference>
<dbReference type="InterPro" id="IPR017981">
    <property type="entry name" value="GPCR_2-like_7TM"/>
</dbReference>